<dbReference type="OrthoDB" id="20086at2759"/>
<proteinExistence type="inferred from homology"/>
<evidence type="ECO:0000256" key="4">
    <source>
        <dbReference type="ARBA" id="ARBA00017286"/>
    </source>
</evidence>
<accession>A0A0D7B9T1</accession>
<evidence type="ECO:0000256" key="2">
    <source>
        <dbReference type="ARBA" id="ARBA00004496"/>
    </source>
</evidence>
<evidence type="ECO:0000256" key="3">
    <source>
        <dbReference type="ARBA" id="ARBA00007096"/>
    </source>
</evidence>
<evidence type="ECO:0000259" key="8">
    <source>
        <dbReference type="Pfam" id="PF09811"/>
    </source>
</evidence>
<evidence type="ECO:0000313" key="10">
    <source>
        <dbReference type="Proteomes" id="UP000054007"/>
    </source>
</evidence>
<evidence type="ECO:0000313" key="9">
    <source>
        <dbReference type="EMBL" id="KIY66919.1"/>
    </source>
</evidence>
<name>A0A0D7B9T1_9AGAR</name>
<keyword evidence="7" id="KW-0539">Nucleus</keyword>
<keyword evidence="10" id="KW-1185">Reference proteome</keyword>
<comment type="similarity">
    <text evidence="3">Belongs to the YAE1 family.</text>
</comment>
<reference evidence="9 10" key="1">
    <citation type="journal article" date="2015" name="Fungal Genet. Biol.">
        <title>Evolution of novel wood decay mechanisms in Agaricales revealed by the genome sequences of Fistulina hepatica and Cylindrobasidium torrendii.</title>
        <authorList>
            <person name="Floudas D."/>
            <person name="Held B.W."/>
            <person name="Riley R."/>
            <person name="Nagy L.G."/>
            <person name="Koehler G."/>
            <person name="Ransdell A.S."/>
            <person name="Younus H."/>
            <person name="Chow J."/>
            <person name="Chiniquy J."/>
            <person name="Lipzen A."/>
            <person name="Tritt A."/>
            <person name="Sun H."/>
            <person name="Haridas S."/>
            <person name="LaButti K."/>
            <person name="Ohm R.A."/>
            <person name="Kues U."/>
            <person name="Blanchette R.A."/>
            <person name="Grigoriev I.V."/>
            <person name="Minto R.E."/>
            <person name="Hibbett D.S."/>
        </authorList>
    </citation>
    <scope>NUCLEOTIDE SEQUENCE [LARGE SCALE GENOMIC DNA]</scope>
    <source>
        <strain evidence="9 10">FP15055 ss-10</strain>
    </source>
</reference>
<feature type="domain" description="Essential protein Yae1 N-terminal" evidence="8">
    <location>
        <begin position="30"/>
        <end position="69"/>
    </location>
</feature>
<dbReference type="AlphaFoldDB" id="A0A0D7B9T1"/>
<dbReference type="InterPro" id="IPR019191">
    <property type="entry name" value="Essential_protein_Yae1_N"/>
</dbReference>
<dbReference type="GO" id="GO:0005737">
    <property type="term" value="C:cytoplasm"/>
    <property type="evidence" value="ECO:0007669"/>
    <property type="project" value="UniProtKB-SubCell"/>
</dbReference>
<gene>
    <name evidence="9" type="ORF">CYLTODRAFT_437252</name>
</gene>
<dbReference type="EMBL" id="KN880540">
    <property type="protein sequence ID" value="KIY66919.1"/>
    <property type="molecule type" value="Genomic_DNA"/>
</dbReference>
<dbReference type="PANTHER" id="PTHR18829:SF0">
    <property type="entry name" value="PROTEIN YAE1 HOMOLOG"/>
    <property type="match status" value="1"/>
</dbReference>
<evidence type="ECO:0000256" key="5">
    <source>
        <dbReference type="ARBA" id="ARBA00018400"/>
    </source>
</evidence>
<dbReference type="Proteomes" id="UP000054007">
    <property type="component" value="Unassembled WGS sequence"/>
</dbReference>
<comment type="subcellular location">
    <subcellularLocation>
        <location evidence="2">Cytoplasm</location>
    </subcellularLocation>
    <subcellularLocation>
        <location evidence="1">Nucleus</location>
    </subcellularLocation>
</comment>
<organism evidence="9 10">
    <name type="scientific">Cylindrobasidium torrendii FP15055 ss-10</name>
    <dbReference type="NCBI Taxonomy" id="1314674"/>
    <lineage>
        <taxon>Eukaryota</taxon>
        <taxon>Fungi</taxon>
        <taxon>Dikarya</taxon>
        <taxon>Basidiomycota</taxon>
        <taxon>Agaricomycotina</taxon>
        <taxon>Agaricomycetes</taxon>
        <taxon>Agaricomycetidae</taxon>
        <taxon>Agaricales</taxon>
        <taxon>Marasmiineae</taxon>
        <taxon>Physalacriaceae</taxon>
        <taxon>Cylindrobasidium</taxon>
    </lineage>
</organism>
<dbReference type="GO" id="GO:0005634">
    <property type="term" value="C:nucleus"/>
    <property type="evidence" value="ECO:0007669"/>
    <property type="project" value="UniProtKB-SubCell"/>
</dbReference>
<dbReference type="PANTHER" id="PTHR18829">
    <property type="entry name" value="PROTEIN YAE1 HOMOLOG"/>
    <property type="match status" value="1"/>
</dbReference>
<dbReference type="STRING" id="1314674.A0A0D7B9T1"/>
<evidence type="ECO:0000256" key="1">
    <source>
        <dbReference type="ARBA" id="ARBA00004123"/>
    </source>
</evidence>
<dbReference type="InterPro" id="IPR038881">
    <property type="entry name" value="Yae1-like"/>
</dbReference>
<evidence type="ECO:0000256" key="6">
    <source>
        <dbReference type="ARBA" id="ARBA00022490"/>
    </source>
</evidence>
<sequence length="185" mass="20296">MDDIWDDEPVQNAQSHAEWTKMSSDFTNTGYREGITAGKEGALQEGFDAGFAQIGVPLGRELGNMRGIASVLVAFLSQSGSPLLDEARTISTALNSVRFADIAPRDLEAEEHARQHLETEGEEVDVPEEIDDKRKMEGLEDMLNKLSSGALNPADHSRPTMADVTKLKTRLENLVLESGLNINWS</sequence>
<keyword evidence="6" id="KW-0963">Cytoplasm</keyword>
<protein>
    <recommendedName>
        <fullName evidence="5">Protein YAE1</fullName>
    </recommendedName>
    <alternativeName>
        <fullName evidence="4">Protein yae1</fullName>
    </alternativeName>
</protein>
<evidence type="ECO:0000256" key="7">
    <source>
        <dbReference type="ARBA" id="ARBA00023242"/>
    </source>
</evidence>
<dbReference type="Pfam" id="PF09811">
    <property type="entry name" value="Yae1_N"/>
    <property type="match status" value="1"/>
</dbReference>